<dbReference type="STRING" id="1122973.GCA_000379925_00844"/>
<evidence type="ECO:0000313" key="5">
    <source>
        <dbReference type="EMBL" id="TFH95669.1"/>
    </source>
</evidence>
<dbReference type="GO" id="GO:0003677">
    <property type="term" value="F:DNA binding"/>
    <property type="evidence" value="ECO:0007669"/>
    <property type="project" value="UniProtKB-KW"/>
</dbReference>
<dbReference type="CDD" id="cd08411">
    <property type="entry name" value="PBP2_OxyR"/>
    <property type="match status" value="1"/>
</dbReference>
<dbReference type="Pfam" id="PF03466">
    <property type="entry name" value="LysR_substrate"/>
    <property type="match status" value="1"/>
</dbReference>
<reference evidence="5 6" key="1">
    <citation type="submission" date="2019-03" db="EMBL/GenBank/DDBJ databases">
        <title>Porphyromonas levii Isolated from the Uterus of Dairy Cows.</title>
        <authorList>
            <person name="Francis A.M."/>
        </authorList>
    </citation>
    <scope>NUCLEOTIDE SEQUENCE [LARGE SCALE GENOMIC DNA]</scope>
    <source>
        <strain evidence="5 6">AF5678</strain>
    </source>
</reference>
<dbReference type="Pfam" id="PF00126">
    <property type="entry name" value="HTH_1"/>
    <property type="match status" value="1"/>
</dbReference>
<dbReference type="Gene3D" id="1.10.10.10">
    <property type="entry name" value="Winged helix-like DNA-binding domain superfamily/Winged helix DNA-binding domain"/>
    <property type="match status" value="1"/>
</dbReference>
<protein>
    <submittedName>
        <fullName evidence="5">Hydrogen peroxide-inducible genes activator</fullName>
    </submittedName>
</protein>
<gene>
    <name evidence="5" type="ORF">E4P47_03965</name>
</gene>
<keyword evidence="6" id="KW-1185">Reference proteome</keyword>
<dbReference type="PROSITE" id="PS50931">
    <property type="entry name" value="HTH_LYSR"/>
    <property type="match status" value="1"/>
</dbReference>
<dbReference type="PANTHER" id="PTHR30419:SF29">
    <property type="entry name" value="LYSR-FAMILY TRANSCRIPTIONAL REGULATOR"/>
    <property type="match status" value="1"/>
</dbReference>
<dbReference type="InterPro" id="IPR036390">
    <property type="entry name" value="WH_DNA-bd_sf"/>
</dbReference>
<dbReference type="PRINTS" id="PR00039">
    <property type="entry name" value="HTHLYSR"/>
</dbReference>
<dbReference type="EMBL" id="SPNC01000042">
    <property type="protein sequence ID" value="TFH95669.1"/>
    <property type="molecule type" value="Genomic_DNA"/>
</dbReference>
<evidence type="ECO:0000256" key="4">
    <source>
        <dbReference type="ARBA" id="ARBA00023163"/>
    </source>
</evidence>
<dbReference type="SUPFAM" id="SSF46785">
    <property type="entry name" value="Winged helix' DNA-binding domain"/>
    <property type="match status" value="1"/>
</dbReference>
<evidence type="ECO:0000313" key="6">
    <source>
        <dbReference type="Proteomes" id="UP000297225"/>
    </source>
</evidence>
<keyword evidence="3" id="KW-0238">DNA-binding</keyword>
<dbReference type="InterPro" id="IPR050950">
    <property type="entry name" value="HTH-type_LysR_regulators"/>
</dbReference>
<dbReference type="Gene3D" id="3.40.190.10">
    <property type="entry name" value="Periplasmic binding protein-like II"/>
    <property type="match status" value="2"/>
</dbReference>
<keyword evidence="4" id="KW-0804">Transcription</keyword>
<dbReference type="OrthoDB" id="9803735at2"/>
<comment type="caution">
    <text evidence="5">The sequence shown here is derived from an EMBL/GenBank/DDBJ whole genome shotgun (WGS) entry which is preliminary data.</text>
</comment>
<comment type="similarity">
    <text evidence="1">Belongs to the LysR transcriptional regulatory family.</text>
</comment>
<name>A0A4Y8WPS5_9PORP</name>
<proteinExistence type="inferred from homology"/>
<dbReference type="RefSeq" id="WP_134849443.1">
    <property type="nucleotide sequence ID" value="NZ_CP197400.1"/>
</dbReference>
<evidence type="ECO:0000256" key="3">
    <source>
        <dbReference type="ARBA" id="ARBA00023125"/>
    </source>
</evidence>
<accession>A0A4Y8WPS5</accession>
<dbReference type="GO" id="GO:0003700">
    <property type="term" value="F:DNA-binding transcription factor activity"/>
    <property type="evidence" value="ECO:0007669"/>
    <property type="project" value="InterPro"/>
</dbReference>
<keyword evidence="2" id="KW-0805">Transcription regulation</keyword>
<sequence>MTLQQLEYLLALSRTRHFGRAAEECDVTQPTLSAMISKLEDELEAKLFDRKQTPLGITPIGEAVVAQAEVVLRESEKLLGTVRESQGSLTGTFHIGILPTIAPYLLPRFFPQMMREHPELDIRITEMKSPRIKEALLRGEIDAGIMADIGTTDGFGITELFYEQYFAYVSDRDELFKVNRIKSSDLAGKSLWLLEEGHCFRDQLVRFCQIKEASASQRAYHLGSIETFMRMVEGGRGVTFIPELAIDQLSQEQKRLVRPFAIPVPTREIMMVTHPHFIRTRLRDFLVEKICKSLPKEMLSPHRQNSVLLR</sequence>
<dbReference type="InterPro" id="IPR036388">
    <property type="entry name" value="WH-like_DNA-bd_sf"/>
</dbReference>
<evidence type="ECO:0000256" key="1">
    <source>
        <dbReference type="ARBA" id="ARBA00009437"/>
    </source>
</evidence>
<dbReference type="InterPro" id="IPR005119">
    <property type="entry name" value="LysR_subst-bd"/>
</dbReference>
<evidence type="ECO:0000256" key="2">
    <source>
        <dbReference type="ARBA" id="ARBA00023015"/>
    </source>
</evidence>
<dbReference type="AlphaFoldDB" id="A0A4Y8WPS5"/>
<dbReference type="InterPro" id="IPR000847">
    <property type="entry name" value="LysR_HTH_N"/>
</dbReference>
<dbReference type="SUPFAM" id="SSF53850">
    <property type="entry name" value="Periplasmic binding protein-like II"/>
    <property type="match status" value="1"/>
</dbReference>
<dbReference type="FunFam" id="1.10.10.10:FF:000001">
    <property type="entry name" value="LysR family transcriptional regulator"/>
    <property type="match status" value="1"/>
</dbReference>
<dbReference type="GO" id="GO:0005829">
    <property type="term" value="C:cytosol"/>
    <property type="evidence" value="ECO:0007669"/>
    <property type="project" value="TreeGrafter"/>
</dbReference>
<dbReference type="Proteomes" id="UP000297225">
    <property type="component" value="Unassembled WGS sequence"/>
</dbReference>
<organism evidence="5 6">
    <name type="scientific">Porphyromonas levii</name>
    <dbReference type="NCBI Taxonomy" id="28114"/>
    <lineage>
        <taxon>Bacteria</taxon>
        <taxon>Pseudomonadati</taxon>
        <taxon>Bacteroidota</taxon>
        <taxon>Bacteroidia</taxon>
        <taxon>Bacteroidales</taxon>
        <taxon>Porphyromonadaceae</taxon>
        <taxon>Porphyromonas</taxon>
    </lineage>
</organism>
<dbReference type="PANTHER" id="PTHR30419">
    <property type="entry name" value="HTH-TYPE TRANSCRIPTIONAL REGULATOR YBHD"/>
    <property type="match status" value="1"/>
</dbReference>